<feature type="transmembrane region" description="Helical" evidence="8">
    <location>
        <begin position="500"/>
        <end position="523"/>
    </location>
</feature>
<feature type="transmembrane region" description="Helical" evidence="8">
    <location>
        <begin position="115"/>
        <end position="133"/>
    </location>
</feature>
<feature type="transmembrane region" description="Helical" evidence="8">
    <location>
        <begin position="413"/>
        <end position="430"/>
    </location>
</feature>
<dbReference type="Pfam" id="PF02080">
    <property type="entry name" value="TrkA_C"/>
    <property type="match status" value="1"/>
</dbReference>
<dbReference type="SUPFAM" id="SSF116726">
    <property type="entry name" value="TrkA C-terminal domain-like"/>
    <property type="match status" value="2"/>
</dbReference>
<evidence type="ECO:0000256" key="3">
    <source>
        <dbReference type="ARBA" id="ARBA00022448"/>
    </source>
</evidence>
<evidence type="ECO:0000256" key="8">
    <source>
        <dbReference type="SAM" id="Phobius"/>
    </source>
</evidence>
<comment type="caution">
    <text evidence="10">The sequence shown here is derived from an EMBL/GenBank/DDBJ whole genome shotgun (WGS) entry which is preliminary data.</text>
</comment>
<comment type="similarity">
    <text evidence="2">Belongs to the AAE transporter (TC 2.A.81) family.</text>
</comment>
<keyword evidence="5 8" id="KW-0812">Transmembrane</keyword>
<keyword evidence="7 8" id="KW-0472">Membrane</keyword>
<evidence type="ECO:0000256" key="2">
    <source>
        <dbReference type="ARBA" id="ARBA00009854"/>
    </source>
</evidence>
<name>A0ABP9FS36_9ACTN</name>
<dbReference type="EMBL" id="BAABLV010000041">
    <property type="protein sequence ID" value="GAA4906190.1"/>
    <property type="molecule type" value="Genomic_DNA"/>
</dbReference>
<feature type="transmembrane region" description="Helical" evidence="8">
    <location>
        <begin position="87"/>
        <end position="108"/>
    </location>
</feature>
<evidence type="ECO:0000256" key="4">
    <source>
        <dbReference type="ARBA" id="ARBA00022475"/>
    </source>
</evidence>
<evidence type="ECO:0000259" key="9">
    <source>
        <dbReference type="PROSITE" id="PS51202"/>
    </source>
</evidence>
<dbReference type="PANTHER" id="PTHR30445">
    <property type="entry name" value="K(+)_H(+) ANTIPORTER SUBUNIT KHTT"/>
    <property type="match status" value="1"/>
</dbReference>
<dbReference type="Gene3D" id="3.30.70.1450">
    <property type="entry name" value="Regulator of K+ conductance, C-terminal domain"/>
    <property type="match status" value="1"/>
</dbReference>
<evidence type="ECO:0000313" key="11">
    <source>
        <dbReference type="Proteomes" id="UP001501521"/>
    </source>
</evidence>
<dbReference type="PROSITE" id="PS51202">
    <property type="entry name" value="RCK_C"/>
    <property type="match status" value="1"/>
</dbReference>
<feature type="transmembrane region" description="Helical" evidence="8">
    <location>
        <begin position="55"/>
        <end position="75"/>
    </location>
</feature>
<dbReference type="PANTHER" id="PTHR30445:SF3">
    <property type="entry name" value="TRANSPORT PROTEIN YIDE-RELATED"/>
    <property type="match status" value="1"/>
</dbReference>
<dbReference type="Pfam" id="PF06826">
    <property type="entry name" value="Asp-Al_Ex"/>
    <property type="match status" value="2"/>
</dbReference>
<feature type="transmembrane region" description="Helical" evidence="8">
    <location>
        <begin position="471"/>
        <end position="488"/>
    </location>
</feature>
<dbReference type="InterPro" id="IPR006512">
    <property type="entry name" value="YidE_YbjL"/>
</dbReference>
<sequence length="524" mass="53481">MLDLLTASPLLTIMLVVALGAAVGMIPFGPLRFGAAGALFVGLFVGALEPSLGEGLGIVSTLGLALFVYTVGVAAGETFFADLRRQLPLMGLAVGVIVVVTVLAILLGGAFGLDAGLIAGVLAGSLTSTPALAAATEATGSANAAVGYSLGYPVGVVLAIVVVAIVVQRKWPGRRDEASANAEGIVAESVEVDRTTSLRLVPGWADEAIKMSYLVRDGRTRVVSPGEELLPGDRVLVVGSPNAVGRAVEYLGTRLDRELTTDRGSVDFRRFVVSSNHVAGHTVAQLNLPGRFGGVITRVRRGDADLLARDDLVLQLGDRVLAVGPQRDLDTIGNFFGDSERKVSEVDALALGLGLVLGLLLGTITVPLPGGIDFSLGPAAGPLLVGMVLGAMHRTGPLLWSIPLSVNLTIRQLGLLLFLATVGLASGPMFAQQALTGTGLKAGALAAAIVLVSAVAYLAGARTMGLSAPRAAGGFAGYIGQPAILAFANERVDDDRIEAGYAALFALGIIAKIVAVQVIAAVVG</sequence>
<dbReference type="NCBIfam" id="TIGR01625">
    <property type="entry name" value="YidE_YbjL_dupl"/>
    <property type="match status" value="2"/>
</dbReference>
<keyword evidence="11" id="KW-1185">Reference proteome</keyword>
<evidence type="ECO:0000256" key="7">
    <source>
        <dbReference type="ARBA" id="ARBA00023136"/>
    </source>
</evidence>
<evidence type="ECO:0000256" key="6">
    <source>
        <dbReference type="ARBA" id="ARBA00022989"/>
    </source>
</evidence>
<proteinExistence type="inferred from homology"/>
<gene>
    <name evidence="10" type="ORF">GCM10025789_26960</name>
</gene>
<keyword evidence="4" id="KW-1003">Cell membrane</keyword>
<feature type="domain" description="RCK C-terminal" evidence="9">
    <location>
        <begin position="256"/>
        <end position="338"/>
    </location>
</feature>
<dbReference type="InterPro" id="IPR036721">
    <property type="entry name" value="RCK_C_sf"/>
</dbReference>
<dbReference type="Proteomes" id="UP001501521">
    <property type="component" value="Unassembled WGS sequence"/>
</dbReference>
<feature type="transmembrane region" description="Helical" evidence="8">
    <location>
        <begin position="348"/>
        <end position="368"/>
    </location>
</feature>
<evidence type="ECO:0000256" key="1">
    <source>
        <dbReference type="ARBA" id="ARBA00004651"/>
    </source>
</evidence>
<feature type="transmembrane region" description="Helical" evidence="8">
    <location>
        <begin position="145"/>
        <end position="167"/>
    </location>
</feature>
<evidence type="ECO:0000256" key="5">
    <source>
        <dbReference type="ARBA" id="ARBA00022692"/>
    </source>
</evidence>
<comment type="subcellular location">
    <subcellularLocation>
        <location evidence="1">Cell membrane</location>
        <topology evidence="1">Multi-pass membrane protein</topology>
    </subcellularLocation>
</comment>
<organism evidence="10 11">
    <name type="scientific">Tessaracoccus lubricantis</name>
    <dbReference type="NCBI Taxonomy" id="545543"/>
    <lineage>
        <taxon>Bacteria</taxon>
        <taxon>Bacillati</taxon>
        <taxon>Actinomycetota</taxon>
        <taxon>Actinomycetes</taxon>
        <taxon>Propionibacteriales</taxon>
        <taxon>Propionibacteriaceae</taxon>
        <taxon>Tessaracoccus</taxon>
    </lineage>
</organism>
<feature type="transmembrane region" description="Helical" evidence="8">
    <location>
        <begin position="30"/>
        <end position="48"/>
    </location>
</feature>
<protein>
    <submittedName>
        <fullName evidence="10">TrkA C-terminal domain-containing protein</fullName>
    </submittedName>
</protein>
<dbReference type="InterPro" id="IPR050144">
    <property type="entry name" value="AAE_transporter"/>
</dbReference>
<keyword evidence="3" id="KW-0813">Transport</keyword>
<keyword evidence="6 8" id="KW-1133">Transmembrane helix</keyword>
<dbReference type="InterPro" id="IPR006037">
    <property type="entry name" value="RCK_C"/>
</dbReference>
<evidence type="ECO:0000313" key="10">
    <source>
        <dbReference type="EMBL" id="GAA4906190.1"/>
    </source>
</evidence>
<feature type="transmembrane region" description="Helical" evidence="8">
    <location>
        <begin position="442"/>
        <end position="459"/>
    </location>
</feature>
<accession>A0ABP9FS36</accession>
<reference evidence="11" key="1">
    <citation type="journal article" date="2019" name="Int. J. Syst. Evol. Microbiol.">
        <title>The Global Catalogue of Microorganisms (GCM) 10K type strain sequencing project: providing services to taxonomists for standard genome sequencing and annotation.</title>
        <authorList>
            <consortium name="The Broad Institute Genomics Platform"/>
            <consortium name="The Broad Institute Genome Sequencing Center for Infectious Disease"/>
            <person name="Wu L."/>
            <person name="Ma J."/>
        </authorList>
    </citation>
    <scope>NUCLEOTIDE SEQUENCE [LARGE SCALE GENOMIC DNA]</scope>
    <source>
        <strain evidence="11">JCM 19125</strain>
    </source>
</reference>